<dbReference type="Proteomes" id="UP000192596">
    <property type="component" value="Unassembled WGS sequence"/>
</dbReference>
<dbReference type="AlphaFoldDB" id="A0A1V8TD70"/>
<evidence type="ECO:0000313" key="2">
    <source>
        <dbReference type="Proteomes" id="UP000192596"/>
    </source>
</evidence>
<sequence>MYARDLRKSVEANTYADFARAFRTKLPAEIRNMTQFYVLPRFSRPQSVRTDIEVTAKSQKGMFYVLQDLSPTPAPTIIDLSLPYRHPTSLQVSRATRHAAADAYYADKVFSTPDVKTAFTFLSSLDPEHRAFIRHLRFASKVRITPYTIRTLENQAHMFVRLWYTLWFHNIQLEPNVLKMWVPREFLPSLPAEKIDGLWTAKHEVIYAAWHHPSMVDPRWSIIARRRGQLDGDLLLDHWTGSVGLDEWRYMEDLVEYVGSDVWQGEVTSEWEERFLGTEGEAIGMGIAWAEREGVRELAGDFLKEIAG</sequence>
<gene>
    <name evidence="1" type="ORF">B0A48_04745</name>
</gene>
<keyword evidence="2" id="KW-1185">Reference proteome</keyword>
<evidence type="ECO:0000313" key="1">
    <source>
        <dbReference type="EMBL" id="OQO09347.1"/>
    </source>
</evidence>
<comment type="caution">
    <text evidence="1">The sequence shown here is derived from an EMBL/GenBank/DDBJ whole genome shotgun (WGS) entry which is preliminary data.</text>
</comment>
<protein>
    <submittedName>
        <fullName evidence="1">Uncharacterized protein</fullName>
    </submittedName>
</protein>
<reference evidence="2" key="1">
    <citation type="submission" date="2017-03" db="EMBL/GenBank/DDBJ databases">
        <title>Genomes of endolithic fungi from Antarctica.</title>
        <authorList>
            <person name="Coleine C."/>
            <person name="Masonjones S."/>
            <person name="Stajich J.E."/>
        </authorList>
    </citation>
    <scope>NUCLEOTIDE SEQUENCE [LARGE SCALE GENOMIC DNA]</scope>
    <source>
        <strain evidence="2">CCFEE 5527</strain>
    </source>
</reference>
<name>A0A1V8TD70_9PEZI</name>
<organism evidence="1 2">
    <name type="scientific">Cryoendolithus antarcticus</name>
    <dbReference type="NCBI Taxonomy" id="1507870"/>
    <lineage>
        <taxon>Eukaryota</taxon>
        <taxon>Fungi</taxon>
        <taxon>Dikarya</taxon>
        <taxon>Ascomycota</taxon>
        <taxon>Pezizomycotina</taxon>
        <taxon>Dothideomycetes</taxon>
        <taxon>Dothideomycetidae</taxon>
        <taxon>Cladosporiales</taxon>
        <taxon>Cladosporiaceae</taxon>
        <taxon>Cryoendolithus</taxon>
    </lineage>
</organism>
<accession>A0A1V8TD70</accession>
<dbReference type="InParanoid" id="A0A1V8TD70"/>
<dbReference type="EMBL" id="NAJO01000010">
    <property type="protein sequence ID" value="OQO09347.1"/>
    <property type="molecule type" value="Genomic_DNA"/>
</dbReference>
<proteinExistence type="predicted"/>